<evidence type="ECO:0000256" key="1">
    <source>
        <dbReference type="SAM" id="MobiDB-lite"/>
    </source>
</evidence>
<dbReference type="EMBL" id="CAJOBP010051931">
    <property type="protein sequence ID" value="CAF4816724.1"/>
    <property type="molecule type" value="Genomic_DNA"/>
</dbReference>
<proteinExistence type="predicted"/>
<protein>
    <submittedName>
        <fullName evidence="2">Uncharacterized protein</fullName>
    </submittedName>
</protein>
<evidence type="ECO:0000313" key="2">
    <source>
        <dbReference type="EMBL" id="CAF4816724.1"/>
    </source>
</evidence>
<name>A0A821Q9S6_9BILA</name>
<sequence>NDGQDQTANRNVQKIPQLPIKISNRLFSTEDKTISKPITNEIITSQANEQVHPTDNIQNLLTSTISSQEVSKSSNELPDEAEPIHISQTSSPDILRILNEPEEVVIKKSASTADIKHEQIKTSSNE</sequence>
<comment type="caution">
    <text evidence="2">The sequence shown here is derived from an EMBL/GenBank/DDBJ whole genome shotgun (WGS) entry which is preliminary data.</text>
</comment>
<feature type="non-terminal residue" evidence="2">
    <location>
        <position position="1"/>
    </location>
</feature>
<feature type="non-terminal residue" evidence="2">
    <location>
        <position position="126"/>
    </location>
</feature>
<organism evidence="2 3">
    <name type="scientific">Rotaria socialis</name>
    <dbReference type="NCBI Taxonomy" id="392032"/>
    <lineage>
        <taxon>Eukaryota</taxon>
        <taxon>Metazoa</taxon>
        <taxon>Spiralia</taxon>
        <taxon>Gnathifera</taxon>
        <taxon>Rotifera</taxon>
        <taxon>Eurotatoria</taxon>
        <taxon>Bdelloidea</taxon>
        <taxon>Philodinida</taxon>
        <taxon>Philodinidae</taxon>
        <taxon>Rotaria</taxon>
    </lineage>
</organism>
<feature type="compositionally biased region" description="Polar residues" evidence="1">
    <location>
        <begin position="67"/>
        <end position="76"/>
    </location>
</feature>
<accession>A0A821Q9S6</accession>
<reference evidence="2" key="1">
    <citation type="submission" date="2021-02" db="EMBL/GenBank/DDBJ databases">
        <authorList>
            <person name="Nowell W R."/>
        </authorList>
    </citation>
    <scope>NUCLEOTIDE SEQUENCE</scope>
</reference>
<keyword evidence="3" id="KW-1185">Reference proteome</keyword>
<evidence type="ECO:0000313" key="3">
    <source>
        <dbReference type="Proteomes" id="UP000663873"/>
    </source>
</evidence>
<dbReference type="Proteomes" id="UP000663873">
    <property type="component" value="Unassembled WGS sequence"/>
</dbReference>
<gene>
    <name evidence="2" type="ORF">UJA718_LOCUS41977</name>
</gene>
<feature type="region of interest" description="Disordered" evidence="1">
    <location>
        <begin position="67"/>
        <end position="88"/>
    </location>
</feature>
<dbReference type="AlphaFoldDB" id="A0A821Q9S6"/>